<dbReference type="Pfam" id="PF07980">
    <property type="entry name" value="SusD_RagB"/>
    <property type="match status" value="1"/>
</dbReference>
<gene>
    <name evidence="8" type="ORF">SAMN04487995_6157</name>
</gene>
<evidence type="ECO:0000256" key="3">
    <source>
        <dbReference type="ARBA" id="ARBA00022729"/>
    </source>
</evidence>
<keyword evidence="4" id="KW-0472">Membrane</keyword>
<evidence type="ECO:0000313" key="9">
    <source>
        <dbReference type="Proteomes" id="UP000199532"/>
    </source>
</evidence>
<dbReference type="InterPro" id="IPR033985">
    <property type="entry name" value="SusD-like_N"/>
</dbReference>
<proteinExistence type="inferred from homology"/>
<dbReference type="InterPro" id="IPR011990">
    <property type="entry name" value="TPR-like_helical_dom_sf"/>
</dbReference>
<keyword evidence="3" id="KW-0732">Signal</keyword>
<name>A0A1H7B5D9_9BACT</name>
<dbReference type="Gene3D" id="1.25.40.390">
    <property type="match status" value="1"/>
</dbReference>
<organism evidence="8 9">
    <name type="scientific">Dyadobacter koreensis</name>
    <dbReference type="NCBI Taxonomy" id="408657"/>
    <lineage>
        <taxon>Bacteria</taxon>
        <taxon>Pseudomonadati</taxon>
        <taxon>Bacteroidota</taxon>
        <taxon>Cytophagia</taxon>
        <taxon>Cytophagales</taxon>
        <taxon>Spirosomataceae</taxon>
        <taxon>Dyadobacter</taxon>
    </lineage>
</organism>
<feature type="domain" description="RagB/SusD" evidence="6">
    <location>
        <begin position="349"/>
        <end position="468"/>
    </location>
</feature>
<dbReference type="InterPro" id="IPR012944">
    <property type="entry name" value="SusD_RagB_dom"/>
</dbReference>
<evidence type="ECO:0000259" key="6">
    <source>
        <dbReference type="Pfam" id="PF07980"/>
    </source>
</evidence>
<evidence type="ECO:0000313" key="8">
    <source>
        <dbReference type="EMBL" id="SEJ72939.1"/>
    </source>
</evidence>
<dbReference type="RefSeq" id="WP_090342464.1">
    <property type="nucleotide sequence ID" value="NZ_FNXY01000013.1"/>
</dbReference>
<comment type="similarity">
    <text evidence="2">Belongs to the SusD family.</text>
</comment>
<protein>
    <submittedName>
        <fullName evidence="8">Starch-binding associating with outer membrane</fullName>
    </submittedName>
</protein>
<dbReference type="STRING" id="408657.SAMN04487995_6157"/>
<comment type="subcellular location">
    <subcellularLocation>
        <location evidence="1">Cell outer membrane</location>
    </subcellularLocation>
</comment>
<evidence type="ECO:0000256" key="5">
    <source>
        <dbReference type="ARBA" id="ARBA00023237"/>
    </source>
</evidence>
<dbReference type="PROSITE" id="PS51257">
    <property type="entry name" value="PROKAR_LIPOPROTEIN"/>
    <property type="match status" value="1"/>
</dbReference>
<dbReference type="Proteomes" id="UP000199532">
    <property type="component" value="Unassembled WGS sequence"/>
</dbReference>
<dbReference type="GO" id="GO:0009279">
    <property type="term" value="C:cell outer membrane"/>
    <property type="evidence" value="ECO:0007669"/>
    <property type="project" value="UniProtKB-SubCell"/>
</dbReference>
<reference evidence="8 9" key="1">
    <citation type="submission" date="2016-10" db="EMBL/GenBank/DDBJ databases">
        <authorList>
            <person name="de Groot N.N."/>
        </authorList>
    </citation>
    <scope>NUCLEOTIDE SEQUENCE [LARGE SCALE GENOMIC DNA]</scope>
    <source>
        <strain evidence="8 9">DSM 19938</strain>
    </source>
</reference>
<evidence type="ECO:0000259" key="7">
    <source>
        <dbReference type="Pfam" id="PF14322"/>
    </source>
</evidence>
<feature type="domain" description="SusD-like N-terminal" evidence="7">
    <location>
        <begin position="123"/>
        <end position="232"/>
    </location>
</feature>
<accession>A0A1H7B5D9</accession>
<evidence type="ECO:0000256" key="4">
    <source>
        <dbReference type="ARBA" id="ARBA00023136"/>
    </source>
</evidence>
<keyword evidence="5" id="KW-0998">Cell outer membrane</keyword>
<dbReference type="AlphaFoldDB" id="A0A1H7B5D9"/>
<dbReference type="OrthoDB" id="636214at2"/>
<keyword evidence="9" id="KW-1185">Reference proteome</keyword>
<sequence length="501" mass="55382">MKKIFIAGILAASLSITSCEKNFDPVITGVLSPANFPKTEADFKLYALQAYKPFGSKWGYSDVAYQNMFFSPEYGHLAIFDLPTDQMNVFTEWGGLWEFFSKGDFTFLRTQGKQSHFEKVRYVTRMTQVISDIEKATISDAAKNRFIAEARMGRAWTMYYLLHMYGPVPVIFDAAKINTDAESELTRPSRETYVSLIAADLNFAAANLELSPSEYGRFNKGLALGMLTRLYLNEKNWAEAEKAARATIALGKYSLVSDYAGLFRESTEVNTETIWAVNCDPIAPTNGEGGGNFNAMALYCLPNDFKSIKLGGGWANPSGVFCPTWAFYDTFDAADKRRNLLVATYTDKTGKERNRTNMRGPVLRKYPDESSPGADVQGNDMPVLRYADVLLMLAEAINQVSGPTAEAIALVNEVRTKHGGVAALSATATASKAAFNDAILQERGFEFYFEGIRKIDLVRHGKWASALEAAGKVNHGPSELFPIPQYVINVGAGKIEQTKGY</sequence>
<dbReference type="Pfam" id="PF14322">
    <property type="entry name" value="SusD-like_3"/>
    <property type="match status" value="1"/>
</dbReference>
<dbReference type="EMBL" id="FNXY01000013">
    <property type="protein sequence ID" value="SEJ72939.1"/>
    <property type="molecule type" value="Genomic_DNA"/>
</dbReference>
<dbReference type="SUPFAM" id="SSF48452">
    <property type="entry name" value="TPR-like"/>
    <property type="match status" value="1"/>
</dbReference>
<evidence type="ECO:0000256" key="1">
    <source>
        <dbReference type="ARBA" id="ARBA00004442"/>
    </source>
</evidence>
<evidence type="ECO:0000256" key="2">
    <source>
        <dbReference type="ARBA" id="ARBA00006275"/>
    </source>
</evidence>